<dbReference type="Gene3D" id="3.40.50.10490">
    <property type="entry name" value="Glucose-6-phosphate isomerase like protein, domain 1"/>
    <property type="match status" value="1"/>
</dbReference>
<dbReference type="InterPro" id="IPR046348">
    <property type="entry name" value="SIS_dom_sf"/>
</dbReference>
<accession>A0A1U7NQ29</accession>
<keyword evidence="2" id="KW-1185">Reference proteome</keyword>
<gene>
    <name evidence="1" type="ORF">BO225_01350</name>
</gene>
<dbReference type="EMBL" id="MPKA01000042">
    <property type="protein sequence ID" value="OLU47745.1"/>
    <property type="molecule type" value="Genomic_DNA"/>
</dbReference>
<name>A0A1U7NQ29_9FIRM</name>
<evidence type="ECO:0008006" key="3">
    <source>
        <dbReference type="Google" id="ProtNLM"/>
    </source>
</evidence>
<dbReference type="AlphaFoldDB" id="A0A1U7NQ29"/>
<evidence type="ECO:0000313" key="1">
    <source>
        <dbReference type="EMBL" id="OLU47745.1"/>
    </source>
</evidence>
<comment type="caution">
    <text evidence="1">The sequence shown here is derived from an EMBL/GenBank/DDBJ whole genome shotgun (WGS) entry which is preliminary data.</text>
</comment>
<reference evidence="1 2" key="1">
    <citation type="submission" date="2016-11" db="EMBL/GenBank/DDBJ databases">
        <title>Description of two novel members of the family Erysipelotrichaceae: Ileibacterium lipovorans gen. nov., sp. nov. and Dubosiella newyorkensis, gen. nov., sp. nov.</title>
        <authorList>
            <person name="Cox L.M."/>
            <person name="Sohn J."/>
            <person name="Tyrrell K.L."/>
            <person name="Citron D.M."/>
            <person name="Lawson P.A."/>
            <person name="Patel N.B."/>
            <person name="Iizumi T."/>
            <person name="Perez-Perez G.I."/>
            <person name="Goldstein E.J."/>
            <person name="Blaser M.J."/>
        </authorList>
    </citation>
    <scope>NUCLEOTIDE SEQUENCE [LARGE SCALE GENOMIC DNA]</scope>
    <source>
        <strain evidence="1 2">NYU-BL-A4</strain>
    </source>
</reference>
<protein>
    <recommendedName>
        <fullName evidence="3">SIS domain-containing protein</fullName>
    </recommendedName>
</protein>
<dbReference type="Proteomes" id="UP000186705">
    <property type="component" value="Unassembled WGS sequence"/>
</dbReference>
<proteinExistence type="predicted"/>
<evidence type="ECO:0000313" key="2">
    <source>
        <dbReference type="Proteomes" id="UP000186705"/>
    </source>
</evidence>
<dbReference type="GO" id="GO:0097367">
    <property type="term" value="F:carbohydrate derivative binding"/>
    <property type="evidence" value="ECO:0007669"/>
    <property type="project" value="InterPro"/>
</dbReference>
<organism evidence="1 2">
    <name type="scientific">Dubosiella newyorkensis</name>
    <dbReference type="NCBI Taxonomy" id="1862672"/>
    <lineage>
        <taxon>Bacteria</taxon>
        <taxon>Bacillati</taxon>
        <taxon>Bacillota</taxon>
        <taxon>Erysipelotrichia</taxon>
        <taxon>Erysipelotrichales</taxon>
        <taxon>Erysipelotrichaceae</taxon>
        <taxon>Dubosiella</taxon>
    </lineage>
</organism>
<sequence length="196" mass="22583">MELVPPETKGYTTALLAWIVAIHYAAGTEVEAKEAIETLHKTIEKSENWVMQNLRDLIRYDRMRVVGSNLHYISSKEGALKMQETIRRPLSAKEMEEFSHIADLALEDTDCILMIVRTKKDRQVVDLVKQVTDRIYVFDSSFFPIDLREDLSILNAIIPFQMAAAIVAQRIGNDTSRYPYDIENISHSEQYAFRTK</sequence>
<dbReference type="SUPFAM" id="SSF53697">
    <property type="entry name" value="SIS domain"/>
    <property type="match status" value="1"/>
</dbReference>
<dbReference type="STRING" id="1862672.BO225_01350"/>
<dbReference type="GO" id="GO:1901135">
    <property type="term" value="P:carbohydrate derivative metabolic process"/>
    <property type="evidence" value="ECO:0007669"/>
    <property type="project" value="InterPro"/>
</dbReference>